<evidence type="ECO:0008006" key="3">
    <source>
        <dbReference type="Google" id="ProtNLM"/>
    </source>
</evidence>
<protein>
    <recommendedName>
        <fullName evidence="3">LuxR family transcriptional regulator</fullName>
    </recommendedName>
</protein>
<dbReference type="EMBL" id="AOSG01000058">
    <property type="protein sequence ID" value="EOR70850.1"/>
    <property type="molecule type" value="Genomic_DNA"/>
</dbReference>
<dbReference type="PANTHER" id="PTHR37694:SF1">
    <property type="entry name" value="SLR8022 PROTEIN"/>
    <property type="match status" value="1"/>
</dbReference>
<comment type="caution">
    <text evidence="1">The sequence shown here is derived from an EMBL/GenBank/DDBJ whole genome shotgun (WGS) entry which is preliminary data.</text>
</comment>
<dbReference type="PANTHER" id="PTHR37694">
    <property type="entry name" value="SLR8022 PROTEIN"/>
    <property type="match status" value="1"/>
</dbReference>
<evidence type="ECO:0000313" key="2">
    <source>
        <dbReference type="Proteomes" id="UP000014184"/>
    </source>
</evidence>
<dbReference type="CDD" id="cd02230">
    <property type="entry name" value="cupin_HP0902-like"/>
    <property type="match status" value="1"/>
</dbReference>
<dbReference type="RefSeq" id="WP_011292512.1">
    <property type="nucleotide sequence ID" value="NZ_AOSG01000058.1"/>
</dbReference>
<dbReference type="InterPro" id="IPR011051">
    <property type="entry name" value="RmlC_Cupin_sf"/>
</dbReference>
<gene>
    <name evidence="1" type="ORF">TM51_10742</name>
</gene>
<dbReference type="SUPFAM" id="SSF51182">
    <property type="entry name" value="RmlC-like cupins"/>
    <property type="match status" value="1"/>
</dbReference>
<keyword evidence="2" id="KW-1185">Reference proteome</keyword>
<dbReference type="AlphaFoldDB" id="A0A9P2T9F6"/>
<evidence type="ECO:0000313" key="1">
    <source>
        <dbReference type="EMBL" id="EOR70850.1"/>
    </source>
</evidence>
<proteinExistence type="predicted"/>
<dbReference type="InterPro" id="IPR014710">
    <property type="entry name" value="RmlC-like_jellyroll"/>
</dbReference>
<sequence length="130" mass="14316">MQKISLDALADHHLRLARDSSAGRSASTVYGGHERSLRQTVIAMREGTEMSEHPNPGQSTLQVLRGRVRLFSGEHSWDARTGDMIIIPEARHSLTALADSAILLTVVMNDDPPEETSLRREQEQQATASS</sequence>
<dbReference type="Proteomes" id="UP000014184">
    <property type="component" value="Unassembled WGS sequence"/>
</dbReference>
<accession>A0A9P2T9F6</accession>
<dbReference type="Gene3D" id="2.60.120.10">
    <property type="entry name" value="Jelly Rolls"/>
    <property type="match status" value="1"/>
</dbReference>
<organism evidence="1 2">
    <name type="scientific">Thermobifida fusca TM51</name>
    <dbReference type="NCBI Taxonomy" id="1169414"/>
    <lineage>
        <taxon>Bacteria</taxon>
        <taxon>Bacillati</taxon>
        <taxon>Actinomycetota</taxon>
        <taxon>Actinomycetes</taxon>
        <taxon>Streptosporangiales</taxon>
        <taxon>Nocardiopsidaceae</taxon>
        <taxon>Thermobifida</taxon>
    </lineage>
</organism>
<reference evidence="1 2" key="1">
    <citation type="journal article" date="2013" name="Genome Announc.">
        <title>Draft Genome Sequence of the Lignocellulose Decomposer Thermobifida fusca Strain TM51.</title>
        <authorList>
            <person name="Toth A."/>
            <person name="Barna T."/>
            <person name="Nagy I."/>
            <person name="Horvath B."/>
            <person name="Nagy I."/>
            <person name="Tancsics A."/>
            <person name="Kriszt B."/>
            <person name="Baka E."/>
            <person name="Fekete C."/>
            <person name="Kukolya J."/>
        </authorList>
    </citation>
    <scope>NUCLEOTIDE SEQUENCE [LARGE SCALE GENOMIC DNA]</scope>
    <source>
        <strain evidence="1 2">TM51</strain>
    </source>
</reference>
<name>A0A9P2T9F6_THEFU</name>